<name>A0A017HRW6_9RHOB</name>
<dbReference type="Pfam" id="PF00583">
    <property type="entry name" value="Acetyltransf_1"/>
    <property type="match status" value="1"/>
</dbReference>
<keyword evidence="5" id="KW-1185">Reference proteome</keyword>
<dbReference type="PROSITE" id="PS51186">
    <property type="entry name" value="GNAT"/>
    <property type="match status" value="1"/>
</dbReference>
<dbReference type="InterPro" id="IPR000182">
    <property type="entry name" value="GNAT_dom"/>
</dbReference>
<organism evidence="4 5">
    <name type="scientific">Rubellimicrobium mesophilum DSM 19309</name>
    <dbReference type="NCBI Taxonomy" id="442562"/>
    <lineage>
        <taxon>Bacteria</taxon>
        <taxon>Pseudomonadati</taxon>
        <taxon>Pseudomonadota</taxon>
        <taxon>Alphaproteobacteria</taxon>
        <taxon>Rhodobacterales</taxon>
        <taxon>Roseobacteraceae</taxon>
        <taxon>Rubellimicrobium</taxon>
    </lineage>
</organism>
<dbReference type="InterPro" id="IPR016181">
    <property type="entry name" value="Acyl_CoA_acyltransferase"/>
</dbReference>
<dbReference type="EMBL" id="AOSK01000043">
    <property type="protein sequence ID" value="EYD76499.1"/>
    <property type="molecule type" value="Genomic_DNA"/>
</dbReference>
<evidence type="ECO:0000313" key="4">
    <source>
        <dbReference type="EMBL" id="EYD76499.1"/>
    </source>
</evidence>
<gene>
    <name evidence="4" type="ORF">Rumeso_01920</name>
</gene>
<keyword evidence="2" id="KW-0012">Acyltransferase</keyword>
<dbReference type="GO" id="GO:0016747">
    <property type="term" value="F:acyltransferase activity, transferring groups other than amino-acyl groups"/>
    <property type="evidence" value="ECO:0007669"/>
    <property type="project" value="InterPro"/>
</dbReference>
<sequence length="163" mass="17557">MLTVRRATPDDIGAVDALLGRSYGPQLRADYPPSTLVLALPRMARAQPRLIASGRYFLAEEEGRLLGAGGWSPEPPSGGPVVPGLGHVRHVATDARVARQGVGRAVMEQVMLDAREAGAQRLSSLSTLTAVRFYEALGFRPLRPILLRFGGADFPAVEMERDL</sequence>
<dbReference type="STRING" id="442562.Rumeso_01920"/>
<dbReference type="SUPFAM" id="SSF55729">
    <property type="entry name" value="Acyl-CoA N-acyltransferases (Nat)"/>
    <property type="match status" value="1"/>
</dbReference>
<comment type="caution">
    <text evidence="4">The sequence shown here is derived from an EMBL/GenBank/DDBJ whole genome shotgun (WGS) entry which is preliminary data.</text>
</comment>
<dbReference type="OrthoDB" id="118465at2"/>
<dbReference type="PANTHER" id="PTHR43877">
    <property type="entry name" value="AMINOALKYLPHOSPHONATE N-ACETYLTRANSFERASE-RELATED-RELATED"/>
    <property type="match status" value="1"/>
</dbReference>
<proteinExistence type="predicted"/>
<reference evidence="4 5" key="1">
    <citation type="submission" date="2013-02" db="EMBL/GenBank/DDBJ databases">
        <authorList>
            <person name="Fiebig A."/>
            <person name="Goeker M."/>
            <person name="Klenk H.-P.P."/>
        </authorList>
    </citation>
    <scope>NUCLEOTIDE SEQUENCE [LARGE SCALE GENOMIC DNA]</scope>
    <source>
        <strain evidence="4 5">DSM 19309</strain>
    </source>
</reference>
<dbReference type="AlphaFoldDB" id="A0A017HRW6"/>
<accession>A0A017HRW6</accession>
<dbReference type="HOGENOM" id="CLU_087351_1_1_5"/>
<dbReference type="PANTHER" id="PTHR43877:SF1">
    <property type="entry name" value="ACETYLTRANSFERASE"/>
    <property type="match status" value="1"/>
</dbReference>
<dbReference type="RefSeq" id="WP_037278600.1">
    <property type="nucleotide sequence ID" value="NZ_KK088556.1"/>
</dbReference>
<evidence type="ECO:0000256" key="2">
    <source>
        <dbReference type="ARBA" id="ARBA00023315"/>
    </source>
</evidence>
<evidence type="ECO:0000256" key="1">
    <source>
        <dbReference type="ARBA" id="ARBA00022679"/>
    </source>
</evidence>
<evidence type="ECO:0000259" key="3">
    <source>
        <dbReference type="PROSITE" id="PS51186"/>
    </source>
</evidence>
<protein>
    <submittedName>
        <fullName evidence="4">Putative acetyltransferase (GNAT) family protein</fullName>
    </submittedName>
</protein>
<dbReference type="CDD" id="cd04301">
    <property type="entry name" value="NAT_SF"/>
    <property type="match status" value="1"/>
</dbReference>
<evidence type="ECO:0000313" key="5">
    <source>
        <dbReference type="Proteomes" id="UP000019666"/>
    </source>
</evidence>
<keyword evidence="1 4" id="KW-0808">Transferase</keyword>
<dbReference type="Gene3D" id="3.40.630.30">
    <property type="match status" value="1"/>
</dbReference>
<dbReference type="InterPro" id="IPR050832">
    <property type="entry name" value="Bact_Acetyltransf"/>
</dbReference>
<feature type="domain" description="N-acetyltransferase" evidence="3">
    <location>
        <begin position="2"/>
        <end position="163"/>
    </location>
</feature>
<dbReference type="Proteomes" id="UP000019666">
    <property type="component" value="Unassembled WGS sequence"/>
</dbReference>